<name>A0AAX4NH58_9ARCH</name>
<evidence type="ECO:0000256" key="7">
    <source>
        <dbReference type="ARBA" id="ARBA00022962"/>
    </source>
</evidence>
<dbReference type="PANTHER" id="PTHR43873">
    <property type="entry name" value="COBYRINATE A,C-DIAMIDE SYNTHASE"/>
    <property type="match status" value="1"/>
</dbReference>
<keyword evidence="6" id="KW-0460">Magnesium</keyword>
<dbReference type="InterPro" id="IPR004484">
    <property type="entry name" value="CbiA/CobB_synth"/>
</dbReference>
<evidence type="ECO:0000256" key="6">
    <source>
        <dbReference type="ARBA" id="ARBA00022842"/>
    </source>
</evidence>
<keyword evidence="7" id="KW-0315">Glutamine amidotransferase</keyword>
<keyword evidence="5" id="KW-0067">ATP-binding</keyword>
<dbReference type="InterPro" id="IPR027417">
    <property type="entry name" value="P-loop_NTPase"/>
</dbReference>
<dbReference type="InterPro" id="IPR011698">
    <property type="entry name" value="GATase_3"/>
</dbReference>
<dbReference type="SUPFAM" id="SSF52540">
    <property type="entry name" value="P-loop containing nucleoside triphosphate hydrolases"/>
    <property type="match status" value="1"/>
</dbReference>
<evidence type="ECO:0000313" key="11">
    <source>
        <dbReference type="Proteomes" id="UP001451606"/>
    </source>
</evidence>
<dbReference type="NCBIfam" id="NF002204">
    <property type="entry name" value="PRK01077.1"/>
    <property type="match status" value="1"/>
</dbReference>
<feature type="domain" description="CobB/CobQ-like glutamine amidotransferase" evidence="9">
    <location>
        <begin position="227"/>
        <end position="407"/>
    </location>
</feature>
<dbReference type="InterPro" id="IPR029062">
    <property type="entry name" value="Class_I_gatase-like"/>
</dbReference>
<keyword evidence="11" id="KW-1185">Reference proteome</keyword>
<evidence type="ECO:0000256" key="1">
    <source>
        <dbReference type="ARBA" id="ARBA00001946"/>
    </source>
</evidence>
<gene>
    <name evidence="10" type="ORF">OXIME_001364</name>
</gene>
<comment type="cofactor">
    <cofactor evidence="1">
        <name>Mg(2+)</name>
        <dbReference type="ChEBI" id="CHEBI:18420"/>
    </cofactor>
</comment>
<dbReference type="Pfam" id="PF01656">
    <property type="entry name" value="CbiA"/>
    <property type="match status" value="1"/>
</dbReference>
<evidence type="ECO:0000259" key="8">
    <source>
        <dbReference type="Pfam" id="PF01656"/>
    </source>
</evidence>
<dbReference type="Proteomes" id="UP001451606">
    <property type="component" value="Chromosome"/>
</dbReference>
<dbReference type="PANTHER" id="PTHR43873:SF1">
    <property type="entry name" value="COBYRINATE A,C-DIAMIDE SYNTHASE"/>
    <property type="match status" value="1"/>
</dbReference>
<proteinExistence type="predicted"/>
<keyword evidence="4" id="KW-0547">Nucleotide-binding</keyword>
<dbReference type="GO" id="GO:0005524">
    <property type="term" value="F:ATP binding"/>
    <property type="evidence" value="ECO:0007669"/>
    <property type="project" value="UniProtKB-KW"/>
</dbReference>
<dbReference type="Gene3D" id="3.40.50.300">
    <property type="entry name" value="P-loop containing nucleotide triphosphate hydrolases"/>
    <property type="match status" value="1"/>
</dbReference>
<dbReference type="SUPFAM" id="SSF52317">
    <property type="entry name" value="Class I glutamine amidotransferase-like"/>
    <property type="match status" value="1"/>
</dbReference>
<dbReference type="GO" id="GO:0009236">
    <property type="term" value="P:cobalamin biosynthetic process"/>
    <property type="evidence" value="ECO:0007669"/>
    <property type="project" value="UniProtKB-KW"/>
</dbReference>
<evidence type="ECO:0000259" key="9">
    <source>
        <dbReference type="Pfam" id="PF07685"/>
    </source>
</evidence>
<dbReference type="AlphaFoldDB" id="A0AAX4NH58"/>
<keyword evidence="2" id="KW-0169">Cobalamin biosynthesis</keyword>
<accession>A0AAX4NH58</accession>
<evidence type="ECO:0000313" key="10">
    <source>
        <dbReference type="EMBL" id="WYY00780.1"/>
    </source>
</evidence>
<evidence type="ECO:0000256" key="3">
    <source>
        <dbReference type="ARBA" id="ARBA00022598"/>
    </source>
</evidence>
<dbReference type="NCBIfam" id="TIGR00379">
    <property type="entry name" value="cobB"/>
    <property type="match status" value="1"/>
</dbReference>
<feature type="domain" description="CobQ/CobB/MinD/ParA nucleotide binding" evidence="8">
    <location>
        <begin position="5"/>
        <end position="178"/>
    </location>
</feature>
<dbReference type="RefSeq" id="WP_393971109.1">
    <property type="nucleotide sequence ID" value="NZ_CP133772.1"/>
</dbReference>
<dbReference type="KEGG" id="omr:OXIME_001364"/>
<dbReference type="GeneID" id="95968101"/>
<reference evidence="10 11" key="1">
    <citation type="submission" date="2023-09" db="EMBL/GenBank/DDBJ databases">
        <authorList>
            <person name="Golyshina O.V."/>
            <person name="Lunev E.A."/>
            <person name="Bargiela R."/>
            <person name="Gaines M.C."/>
            <person name="Daum B."/>
            <person name="Bale N.J."/>
            <person name="Koenen M."/>
            <person name="Sinninghe Damst J.S."/>
            <person name="Yakimov M."/>
            <person name="Golyshin P.N."/>
        </authorList>
    </citation>
    <scope>NUCLEOTIDE SEQUENCE [LARGE SCALE GENOMIC DNA]</scope>
    <source>
        <strain evidence="10 11">M1</strain>
    </source>
</reference>
<sequence>MKVIGVTAPSTGSGKTSVSLALLSSLNNSVSVKVGPDYIDGSLGSAVSGKPAHNLDRWIQGRDFMRRFRWLSSVYDFAVVEGVMGMYDSGSPVNLSTDYYFRKIGIPYILVIDVSKLAESAYYIAKGFIGRNCIGVVINNFYSEKHLIIVRKAFSDHGVPIIGEIPHAEELKIPERHLGLKTAGEMPDIREKAVHFSQFIDFSFIDKLKDIPLIPEDRKPLLVGGGNIYVAYDNAFNFYYGESLDFLGRIGKLHYFSPLKGEIPENPHMIYLGGGYPELYASKLAEKSHLNHALKTYSDQGVPILAECGGLMYLESTFESKESSLKFPGIFGGSVKMTGKLTLGYTKLNVLKDNLLFRRGEVVYGHEYHYSDIEDSWEKTMQNVLGKGIQGYDGLYSMNTQGSYSHFDLMRYGKRLSGSIAKFMR</sequence>
<dbReference type="EMBL" id="CP133772">
    <property type="protein sequence ID" value="WYY00780.1"/>
    <property type="molecule type" value="Genomic_DNA"/>
</dbReference>
<evidence type="ECO:0000256" key="2">
    <source>
        <dbReference type="ARBA" id="ARBA00022573"/>
    </source>
</evidence>
<dbReference type="PROSITE" id="PS51274">
    <property type="entry name" value="GATASE_COBBQ"/>
    <property type="match status" value="1"/>
</dbReference>
<evidence type="ECO:0000256" key="5">
    <source>
        <dbReference type="ARBA" id="ARBA00022840"/>
    </source>
</evidence>
<dbReference type="GO" id="GO:0042242">
    <property type="term" value="F:cobyrinic acid a,c-diamide synthase activity"/>
    <property type="evidence" value="ECO:0007669"/>
    <property type="project" value="InterPro"/>
</dbReference>
<evidence type="ECO:0000256" key="4">
    <source>
        <dbReference type="ARBA" id="ARBA00022741"/>
    </source>
</evidence>
<keyword evidence="3" id="KW-0436">Ligase</keyword>
<dbReference type="InterPro" id="IPR002586">
    <property type="entry name" value="CobQ/CobB/MinD/ParA_Nub-bd_dom"/>
</dbReference>
<protein>
    <submittedName>
        <fullName evidence="10">Cobyrinate a,c-diamide synthase</fullName>
    </submittedName>
</protein>
<dbReference type="Pfam" id="PF07685">
    <property type="entry name" value="GATase_3"/>
    <property type="match status" value="1"/>
</dbReference>
<organism evidence="10 11">
    <name type="scientific">Oxyplasma meridianum</name>
    <dbReference type="NCBI Taxonomy" id="3073602"/>
    <lineage>
        <taxon>Archaea</taxon>
        <taxon>Methanobacteriati</taxon>
        <taxon>Thermoplasmatota</taxon>
        <taxon>Thermoplasmata</taxon>
        <taxon>Thermoplasmatales</taxon>
        <taxon>Thermoplasmataceae</taxon>
        <taxon>Oxyplasma</taxon>
    </lineage>
</organism>